<dbReference type="EMBL" id="CP111017">
    <property type="protein sequence ID" value="WAR06933.1"/>
    <property type="molecule type" value="Genomic_DNA"/>
</dbReference>
<feature type="domain" description="DNA2/NAM7 helicase helicase" evidence="25">
    <location>
        <begin position="1028"/>
        <end position="1099"/>
    </location>
</feature>
<keyword evidence="5 22" id="KW-0235">DNA replication</keyword>
<feature type="region of interest" description="Disordered" evidence="23">
    <location>
        <begin position="193"/>
        <end position="233"/>
    </location>
</feature>
<keyword evidence="29" id="KW-1185">Reference proteome</keyword>
<organism evidence="28 29">
    <name type="scientific">Mya arenaria</name>
    <name type="common">Soft-shell clam</name>
    <dbReference type="NCBI Taxonomy" id="6604"/>
    <lineage>
        <taxon>Eukaryota</taxon>
        <taxon>Metazoa</taxon>
        <taxon>Spiralia</taxon>
        <taxon>Lophotrochozoa</taxon>
        <taxon>Mollusca</taxon>
        <taxon>Bivalvia</taxon>
        <taxon>Autobranchia</taxon>
        <taxon>Heteroconchia</taxon>
        <taxon>Euheterodonta</taxon>
        <taxon>Imparidentia</taxon>
        <taxon>Neoheterodontei</taxon>
        <taxon>Myida</taxon>
        <taxon>Myoidea</taxon>
        <taxon>Myidae</taxon>
        <taxon>Mya</taxon>
    </lineage>
</organism>
<feature type="domain" description="DNA2 rift barrel" evidence="27">
    <location>
        <begin position="803"/>
        <end position="904"/>
    </location>
</feature>
<dbReference type="InterPro" id="IPR047187">
    <property type="entry name" value="SF1_C_Upf1"/>
</dbReference>
<feature type="compositionally biased region" description="Polar residues" evidence="23">
    <location>
        <begin position="96"/>
        <end position="111"/>
    </location>
</feature>
<evidence type="ECO:0000256" key="7">
    <source>
        <dbReference type="ARBA" id="ARBA00022723"/>
    </source>
</evidence>
<comment type="cofactor">
    <cofactor evidence="1">
        <name>[4Fe-4S] cluster</name>
        <dbReference type="ChEBI" id="CHEBI:49883"/>
    </cofactor>
</comment>
<keyword evidence="12 22" id="KW-0347">Helicase</keyword>
<keyword evidence="9" id="KW-0255">Endonuclease</keyword>
<evidence type="ECO:0000256" key="9">
    <source>
        <dbReference type="ARBA" id="ARBA00022759"/>
    </source>
</evidence>
<keyword evidence="14 22" id="KW-0408">Iron</keyword>
<evidence type="ECO:0000256" key="18">
    <source>
        <dbReference type="ARBA" id="ARBA00023204"/>
    </source>
</evidence>
<evidence type="ECO:0000259" key="26">
    <source>
        <dbReference type="Pfam" id="PF13087"/>
    </source>
</evidence>
<dbReference type="EC" id="3.1.-.-" evidence="22"/>
<dbReference type="InterPro" id="IPR026851">
    <property type="entry name" value="Dna2/JHS1_DEXXQ-box"/>
</dbReference>
<dbReference type="InterPro" id="IPR041677">
    <property type="entry name" value="DNA2/NAM7_AAA_11"/>
</dbReference>
<comment type="similarity">
    <text evidence="3 22">Belongs to the DNA2/NAM7 helicase family.</text>
</comment>
<dbReference type="Pfam" id="PF21123">
    <property type="entry name" value="Dna2_Rift"/>
    <property type="match status" value="1"/>
</dbReference>
<evidence type="ECO:0000256" key="1">
    <source>
        <dbReference type="ARBA" id="ARBA00001966"/>
    </source>
</evidence>
<evidence type="ECO:0000256" key="14">
    <source>
        <dbReference type="ARBA" id="ARBA00023004"/>
    </source>
</evidence>
<evidence type="ECO:0000256" key="23">
    <source>
        <dbReference type="SAM" id="MobiDB-lite"/>
    </source>
</evidence>
<keyword evidence="19 22" id="KW-0539">Nucleus</keyword>
<feature type="non-terminal residue" evidence="28">
    <location>
        <position position="1"/>
    </location>
</feature>
<keyword evidence="8 22" id="KW-0547">Nucleotide-binding</keyword>
<keyword evidence="11 22" id="KW-0378">Hydrolase</keyword>
<name>A0ABY7EA73_MYAAR</name>
<evidence type="ECO:0000256" key="4">
    <source>
        <dbReference type="ARBA" id="ARBA00022485"/>
    </source>
</evidence>
<dbReference type="PANTHER" id="PTHR10887">
    <property type="entry name" value="DNA2/NAM7 HELICASE FAMILY"/>
    <property type="match status" value="1"/>
</dbReference>
<feature type="region of interest" description="Disordered" evidence="23">
    <location>
        <begin position="290"/>
        <end position="343"/>
    </location>
</feature>
<evidence type="ECO:0000313" key="29">
    <source>
        <dbReference type="Proteomes" id="UP001164746"/>
    </source>
</evidence>
<feature type="compositionally biased region" description="Basic and acidic residues" evidence="23">
    <location>
        <begin position="193"/>
        <end position="205"/>
    </location>
</feature>
<keyword evidence="18 22" id="KW-0234">DNA repair</keyword>
<evidence type="ECO:0000256" key="19">
    <source>
        <dbReference type="ARBA" id="ARBA00023242"/>
    </source>
</evidence>
<keyword evidence="10 22" id="KW-0227">DNA damage</keyword>
<keyword evidence="20 22" id="KW-0511">Multifunctional enzyme</keyword>
<dbReference type="CDD" id="cd18808">
    <property type="entry name" value="SF1_C_Upf1"/>
    <property type="match status" value="1"/>
</dbReference>
<dbReference type="InterPro" id="IPR014808">
    <property type="entry name" value="DNA_replication_fac_Dna2_N"/>
</dbReference>
<dbReference type="Pfam" id="PF08696">
    <property type="entry name" value="Dna2"/>
    <property type="match status" value="1"/>
</dbReference>
<evidence type="ECO:0000256" key="15">
    <source>
        <dbReference type="ARBA" id="ARBA00023014"/>
    </source>
</evidence>
<dbReference type="Gene3D" id="3.90.320.10">
    <property type="match status" value="1"/>
</dbReference>
<dbReference type="CDD" id="cd18041">
    <property type="entry name" value="DEXXQc_DNA2"/>
    <property type="match status" value="1"/>
</dbReference>
<evidence type="ECO:0000256" key="13">
    <source>
        <dbReference type="ARBA" id="ARBA00022840"/>
    </source>
</evidence>
<feature type="region of interest" description="Disordered" evidence="23">
    <location>
        <begin position="49"/>
        <end position="81"/>
    </location>
</feature>
<feature type="compositionally biased region" description="Basic and acidic residues" evidence="23">
    <location>
        <begin position="216"/>
        <end position="233"/>
    </location>
</feature>
<comment type="catalytic activity">
    <reaction evidence="21 22">
        <text>ATP + H2O = ADP + phosphate + H(+)</text>
        <dbReference type="Rhea" id="RHEA:13065"/>
        <dbReference type="ChEBI" id="CHEBI:15377"/>
        <dbReference type="ChEBI" id="CHEBI:15378"/>
        <dbReference type="ChEBI" id="CHEBI:30616"/>
        <dbReference type="ChEBI" id="CHEBI:43474"/>
        <dbReference type="ChEBI" id="CHEBI:456216"/>
        <dbReference type="EC" id="3.6.4.12"/>
    </reaction>
</comment>
<dbReference type="CDD" id="cd22318">
    <property type="entry name" value="DNA2_N-like"/>
    <property type="match status" value="1"/>
</dbReference>
<gene>
    <name evidence="28" type="ORF">MAR_016891</name>
</gene>
<keyword evidence="13 22" id="KW-0067">ATP-binding</keyword>
<comment type="function">
    <text evidence="22">Key enzyme involved in DNA replication and DNA repair. Involved in Okazaki fragments processing by cleaving long flaps that escape FEN1: flaps that are longer than 27 nucleotides are coated by replication protein A complex (RPA), leading to recruit DNA2 which cleaves the flap until it is too short to bind RPA and becomes a substrate for FEN1. Also involved in 5'-end resection of DNA during double-strand break (DSB) repair by mediating the cleavage of 5'-ssDNA.</text>
</comment>
<evidence type="ECO:0000256" key="20">
    <source>
        <dbReference type="ARBA" id="ARBA00023268"/>
    </source>
</evidence>
<evidence type="ECO:0000256" key="11">
    <source>
        <dbReference type="ARBA" id="ARBA00022801"/>
    </source>
</evidence>
<evidence type="ECO:0000259" key="27">
    <source>
        <dbReference type="Pfam" id="PF21123"/>
    </source>
</evidence>
<keyword evidence="16 22" id="KW-0238">DNA-binding</keyword>
<feature type="region of interest" description="Disordered" evidence="23">
    <location>
        <begin position="96"/>
        <end position="137"/>
    </location>
</feature>
<feature type="compositionally biased region" description="Polar residues" evidence="23">
    <location>
        <begin position="290"/>
        <end position="322"/>
    </location>
</feature>
<evidence type="ECO:0000256" key="21">
    <source>
        <dbReference type="ARBA" id="ARBA00047995"/>
    </source>
</evidence>
<dbReference type="Gene3D" id="3.40.50.300">
    <property type="entry name" value="P-loop containing nucleotide triphosphate hydrolases"/>
    <property type="match status" value="3"/>
</dbReference>
<reference evidence="28" key="1">
    <citation type="submission" date="2022-11" db="EMBL/GenBank/DDBJ databases">
        <title>Centuries of genome instability and evolution in soft-shell clam transmissible cancer (bioRxiv).</title>
        <authorList>
            <person name="Hart S.F.M."/>
            <person name="Yonemitsu M.A."/>
            <person name="Giersch R.M."/>
            <person name="Beal B.F."/>
            <person name="Arriagada G."/>
            <person name="Davis B.W."/>
            <person name="Ostrander E.A."/>
            <person name="Goff S.P."/>
            <person name="Metzger M.J."/>
        </authorList>
    </citation>
    <scope>NUCLEOTIDE SEQUENCE</scope>
    <source>
        <strain evidence="28">MELC-2E11</strain>
        <tissue evidence="28">Siphon/mantle</tissue>
    </source>
</reference>
<evidence type="ECO:0000256" key="16">
    <source>
        <dbReference type="ARBA" id="ARBA00023125"/>
    </source>
</evidence>
<dbReference type="PANTHER" id="PTHR10887:SF433">
    <property type="entry name" value="DNA REPLICATION ATP-DEPENDENT HELICASE_NUCLEASE DNA2"/>
    <property type="match status" value="1"/>
</dbReference>
<dbReference type="InterPro" id="IPR041679">
    <property type="entry name" value="DNA2/NAM7-like_C"/>
</dbReference>
<sequence length="1317" mass="146198">AGGQKTLDNFFKKSSEVKKSSELFTEQGKDKFSSVKLKDRSKDSCIIIDGEEDNKDFKPQKSARNTAAQKEAPSNDAQNSEMILEGCRKVTCIPETQATLTTPSKQNTNSENADDENIDLGLIPDTPQDKNDLLRPKKPLGRSFLLSAVQMTTNPIQQAKENRKAKLELKRKQASLARKAVVSVSVQFSEGNKKTDDSICTRNDSDITQTDGVNGHSEKSVHKSAMERKKEKLRRKSLELKMAAKEEKKRQNEKLLQYQLTGTSDDMMSSERVVSVAGDDALGDILQELNSPVHSGTRPSSAPGSGLNSAQGSCPTPPSFTRTKPHKTPASKNSSPGAVGRDMPDCSALVEEWTAEDDAFFSNLGVSTETKGHVSKSSDKGTERPMLDATERTVKSTNIVHLKSRQKRNTIENGKTNLAETSKCGEITEIEQFLTQNAETKDTSMKEHAECKIEEFASQWSVGVETREENGMLVFDDQVQTEAPCSQYGRYTVTKVTQNRDKYQTVLELKSAADEESKFCTLHGFWSILKEKFKGCDSRNVYMLYGSIIHTIFQLAEIVLRQASNLLEMYANKTTEGKVMDEVRSYVPQMITWVKHNTTFTQKAGGNSSDVMVTKVCDIEENIWSPRFGIKGKIDLTVEARIKGEPGKVTVPLELKTGKTSFSIEHKGQVSLYSMMYGDRREDPRRGLLLYLKEPSMKLIPAEHLHQKGLIQMRNEMAYYISRQVAKSEDDSGIATFTLGRMPEPISNIRACQKCPQLINCAIYQREVEKRPLNGSGMAGLVNETLGHLTTSHMTYFIQWCLMEDGGQCLSGMVLTEDVVAEPGTDIVIISFTRKPGHIRSTPLHEIGLCVQDSIVVSRESPAWVAVCTGFVHEISGNMIKLLTDRECVDRLQGLHGAVWRLDKCDNFSTASILYTNVSRLMADDPHSHKLRRLIIERIKPEFTNTLSKGNIEKGKTSTIVALVQVLHTLGLSVLLTSYTHSAVDNILIKLKQEGMDFLRVGRVSKIHPEIKPYTVDRKLAGCTGVNELENMYMKQVKIVASSCLGLNHSLFSGRVFDVCIVDEGSQVLQPACLAPLFTAHRFVLVGDPRQLPPVVQSKEARALGMDESLFVHLDGMGATFELNLQYRMNSEIMKLSNQLVYDGSLKCGSPDVASQTLTLPHPHTQEQIGAAHCKVKGRGFRNETEARLVQQIVAGLTQVGVEPGDIGVIAPYRSQVLLLQGRLGQGHGSEVEVNTVDQYQGRDKHVIIISFVMSCAAGQKEQAGELLKDIRRLNVAVTRARCKLLLLGDATTLRRFEPMRAILEILTNDEQIISVQ</sequence>
<evidence type="ECO:0000256" key="6">
    <source>
        <dbReference type="ARBA" id="ARBA00022722"/>
    </source>
</evidence>
<evidence type="ECO:0000256" key="3">
    <source>
        <dbReference type="ARBA" id="ARBA00007913"/>
    </source>
</evidence>
<evidence type="ECO:0000256" key="10">
    <source>
        <dbReference type="ARBA" id="ARBA00022763"/>
    </source>
</evidence>
<dbReference type="InterPro" id="IPR027417">
    <property type="entry name" value="P-loop_NTPase"/>
</dbReference>
<evidence type="ECO:0000259" key="25">
    <source>
        <dbReference type="Pfam" id="PF13086"/>
    </source>
</evidence>
<dbReference type="InterPro" id="IPR045055">
    <property type="entry name" value="DNA2/NAM7-like"/>
</dbReference>
<keyword evidence="15 22" id="KW-0411">Iron-sulfur</keyword>
<dbReference type="Pfam" id="PF13087">
    <property type="entry name" value="AAA_12"/>
    <property type="match status" value="1"/>
</dbReference>
<dbReference type="SUPFAM" id="SSF52540">
    <property type="entry name" value="P-loop containing nucleoside triphosphate hydrolases"/>
    <property type="match status" value="1"/>
</dbReference>
<evidence type="ECO:0000256" key="5">
    <source>
        <dbReference type="ARBA" id="ARBA00022705"/>
    </source>
</evidence>
<evidence type="ECO:0000313" key="28">
    <source>
        <dbReference type="EMBL" id="WAR06933.1"/>
    </source>
</evidence>
<evidence type="ECO:0000256" key="2">
    <source>
        <dbReference type="ARBA" id="ARBA00004173"/>
    </source>
</evidence>
<evidence type="ECO:0000256" key="22">
    <source>
        <dbReference type="RuleBase" id="RU367041"/>
    </source>
</evidence>
<dbReference type="Pfam" id="PF13086">
    <property type="entry name" value="AAA_11"/>
    <property type="match status" value="2"/>
</dbReference>
<dbReference type="InterPro" id="IPR048459">
    <property type="entry name" value="DNA2_Rift"/>
</dbReference>
<proteinExistence type="inferred from homology"/>
<evidence type="ECO:0000259" key="24">
    <source>
        <dbReference type="Pfam" id="PF08696"/>
    </source>
</evidence>
<protein>
    <recommendedName>
        <fullName evidence="22">DNA replication ATP-dependent helicase/nuclease</fullName>
        <ecNumber evidence="22">3.1.-.-</ecNumber>
        <ecNumber evidence="22">3.6.4.12</ecNumber>
    </recommendedName>
</protein>
<keyword evidence="6 22" id="KW-0540">Nuclease</keyword>
<keyword evidence="4 22" id="KW-0004">4Fe-4S</keyword>
<evidence type="ECO:0000256" key="12">
    <source>
        <dbReference type="ARBA" id="ARBA00022806"/>
    </source>
</evidence>
<dbReference type="EC" id="3.6.4.12" evidence="22"/>
<dbReference type="InterPro" id="IPR011604">
    <property type="entry name" value="PDDEXK-like_dom_sf"/>
</dbReference>
<feature type="domain" description="DNA2/NAM7 helicase-like C-terminal" evidence="26">
    <location>
        <begin position="1106"/>
        <end position="1291"/>
    </location>
</feature>
<keyword evidence="7 22" id="KW-0479">Metal-binding</keyword>
<keyword evidence="17" id="KW-0496">Mitochondrion</keyword>
<dbReference type="Proteomes" id="UP001164746">
    <property type="component" value="Chromosome 6"/>
</dbReference>
<feature type="domain" description="DNA replication factor Dna2 N-terminal" evidence="24">
    <location>
        <begin position="527"/>
        <end position="640"/>
    </location>
</feature>
<comment type="subcellular location">
    <subcellularLocation>
        <location evidence="2">Mitochondrion</location>
    </subcellularLocation>
    <subcellularLocation>
        <location evidence="22">Nucleus</location>
    </subcellularLocation>
    <subcellularLocation>
        <location evidence="22">Chromosome</location>
    </subcellularLocation>
</comment>
<feature type="domain" description="DNA2/NAM7 helicase helicase" evidence="25">
    <location>
        <begin position="946"/>
        <end position="1020"/>
    </location>
</feature>
<accession>A0ABY7EA73</accession>
<keyword evidence="22" id="KW-0158">Chromosome</keyword>
<evidence type="ECO:0000256" key="17">
    <source>
        <dbReference type="ARBA" id="ARBA00023128"/>
    </source>
</evidence>
<evidence type="ECO:0000256" key="8">
    <source>
        <dbReference type="ARBA" id="ARBA00022741"/>
    </source>
</evidence>